<dbReference type="InterPro" id="IPR002048">
    <property type="entry name" value="EF_hand_dom"/>
</dbReference>
<evidence type="ECO:0000256" key="1">
    <source>
        <dbReference type="ARBA" id="ARBA00022837"/>
    </source>
</evidence>
<keyword evidence="5" id="KW-1185">Reference proteome</keyword>
<dbReference type="PROSITE" id="PS50222">
    <property type="entry name" value="EF_HAND_2"/>
    <property type="match status" value="1"/>
</dbReference>
<organism evidence="4 5">
    <name type="scientific">Callorhinchus milii</name>
    <name type="common">Ghost shark</name>
    <dbReference type="NCBI Taxonomy" id="7868"/>
    <lineage>
        <taxon>Eukaryota</taxon>
        <taxon>Metazoa</taxon>
        <taxon>Chordata</taxon>
        <taxon>Craniata</taxon>
        <taxon>Vertebrata</taxon>
        <taxon>Chondrichthyes</taxon>
        <taxon>Holocephali</taxon>
        <taxon>Chimaeriformes</taxon>
        <taxon>Callorhinchidae</taxon>
        <taxon>Callorhinchus</taxon>
    </lineage>
</organism>
<name>A0A4W3H406_CALMI</name>
<dbReference type="AlphaFoldDB" id="A0A4W3H406"/>
<reference evidence="4" key="4">
    <citation type="submission" date="2025-08" db="UniProtKB">
        <authorList>
            <consortium name="Ensembl"/>
        </authorList>
    </citation>
    <scope>IDENTIFICATION</scope>
</reference>
<dbReference type="Pfam" id="PF13833">
    <property type="entry name" value="EF-hand_8"/>
    <property type="match status" value="1"/>
</dbReference>
<dbReference type="PANTHER" id="PTHR47500">
    <property type="entry name" value="EF-HAND CALCIUM-BINDING DOMAIN-CONTAINING PROTEIN"/>
    <property type="match status" value="1"/>
</dbReference>
<dbReference type="GeneTree" id="ENSGT00940000172928"/>
<feature type="region of interest" description="Disordered" evidence="2">
    <location>
        <begin position="1"/>
        <end position="20"/>
    </location>
</feature>
<dbReference type="PROSITE" id="PS00018">
    <property type="entry name" value="EF_HAND_1"/>
    <property type="match status" value="1"/>
</dbReference>
<dbReference type="CDD" id="cd00051">
    <property type="entry name" value="EFh"/>
    <property type="match status" value="1"/>
</dbReference>
<sequence length="164" mass="18486">VASGRAGPDGDLTTSSQEKPAVTRKQLEAFRELFDMFLKRSGDAIDLDKFKVILASVGVKMSDSKAGRAFKSFDVNGDGKVDFSDFLTVMTDTKLFFQFFKELPDVSQFLVVHKGYVDDTIFFQMLTKVMKNQIISEDSTIKIINTGQVGRWTFDWCPSMCNKH</sequence>
<dbReference type="STRING" id="7868.ENSCMIP00000010075"/>
<dbReference type="GO" id="GO:0005509">
    <property type="term" value="F:calcium ion binding"/>
    <property type="evidence" value="ECO:0007669"/>
    <property type="project" value="InterPro"/>
</dbReference>
<dbReference type="Ensembl" id="ENSCMIT00000010344.1">
    <property type="protein sequence ID" value="ENSCMIP00000010075.1"/>
    <property type="gene ID" value="ENSCMIG00000005311.1"/>
</dbReference>
<dbReference type="InParanoid" id="A0A4W3H406"/>
<dbReference type="InterPro" id="IPR018247">
    <property type="entry name" value="EF_Hand_1_Ca_BS"/>
</dbReference>
<dbReference type="Gene3D" id="1.10.238.10">
    <property type="entry name" value="EF-hand"/>
    <property type="match status" value="1"/>
</dbReference>
<feature type="domain" description="EF-hand" evidence="3">
    <location>
        <begin position="61"/>
        <end position="96"/>
    </location>
</feature>
<keyword evidence="1" id="KW-0106">Calcium</keyword>
<evidence type="ECO:0000313" key="4">
    <source>
        <dbReference type="Ensembl" id="ENSCMIP00000010075.1"/>
    </source>
</evidence>
<dbReference type="SMART" id="SM00054">
    <property type="entry name" value="EFh"/>
    <property type="match status" value="1"/>
</dbReference>
<dbReference type="InterPro" id="IPR011992">
    <property type="entry name" value="EF-hand-dom_pair"/>
</dbReference>
<dbReference type="InterPro" id="IPR043520">
    <property type="entry name" value="SPT21"/>
</dbReference>
<evidence type="ECO:0000256" key="2">
    <source>
        <dbReference type="SAM" id="MobiDB-lite"/>
    </source>
</evidence>
<protein>
    <recommendedName>
        <fullName evidence="3">EF-hand domain-containing protein</fullName>
    </recommendedName>
</protein>
<evidence type="ECO:0000259" key="3">
    <source>
        <dbReference type="PROSITE" id="PS50222"/>
    </source>
</evidence>
<reference evidence="5" key="1">
    <citation type="journal article" date="2006" name="Science">
        <title>Ancient noncoding elements conserved in the human genome.</title>
        <authorList>
            <person name="Venkatesh B."/>
            <person name="Kirkness E.F."/>
            <person name="Loh Y.H."/>
            <person name="Halpern A.L."/>
            <person name="Lee A.P."/>
            <person name="Johnson J."/>
            <person name="Dandona N."/>
            <person name="Viswanathan L.D."/>
            <person name="Tay A."/>
            <person name="Venter J.C."/>
            <person name="Strausberg R.L."/>
            <person name="Brenner S."/>
        </authorList>
    </citation>
    <scope>NUCLEOTIDE SEQUENCE [LARGE SCALE GENOMIC DNA]</scope>
</reference>
<evidence type="ECO:0000313" key="5">
    <source>
        <dbReference type="Proteomes" id="UP000314986"/>
    </source>
</evidence>
<reference evidence="5" key="3">
    <citation type="journal article" date="2014" name="Nature">
        <title>Elephant shark genome provides unique insights into gnathostome evolution.</title>
        <authorList>
            <consortium name="International Elephant Shark Genome Sequencing Consortium"/>
            <person name="Venkatesh B."/>
            <person name="Lee A.P."/>
            <person name="Ravi V."/>
            <person name="Maurya A.K."/>
            <person name="Lian M.M."/>
            <person name="Swann J.B."/>
            <person name="Ohta Y."/>
            <person name="Flajnik M.F."/>
            <person name="Sutoh Y."/>
            <person name="Kasahara M."/>
            <person name="Hoon S."/>
            <person name="Gangu V."/>
            <person name="Roy S.W."/>
            <person name="Irimia M."/>
            <person name="Korzh V."/>
            <person name="Kondrychyn I."/>
            <person name="Lim Z.W."/>
            <person name="Tay B.H."/>
            <person name="Tohari S."/>
            <person name="Kong K.W."/>
            <person name="Ho S."/>
            <person name="Lorente-Galdos B."/>
            <person name="Quilez J."/>
            <person name="Marques-Bonet T."/>
            <person name="Raney B.J."/>
            <person name="Ingham P.W."/>
            <person name="Tay A."/>
            <person name="Hillier L.W."/>
            <person name="Minx P."/>
            <person name="Boehm T."/>
            <person name="Wilson R.K."/>
            <person name="Brenner S."/>
            <person name="Warren W.C."/>
        </authorList>
    </citation>
    <scope>NUCLEOTIDE SEQUENCE [LARGE SCALE GENOMIC DNA]</scope>
</reference>
<proteinExistence type="predicted"/>
<dbReference type="Proteomes" id="UP000314986">
    <property type="component" value="Unassembled WGS sequence"/>
</dbReference>
<accession>A0A4W3H406</accession>
<reference evidence="4" key="5">
    <citation type="submission" date="2025-09" db="UniProtKB">
        <authorList>
            <consortium name="Ensembl"/>
        </authorList>
    </citation>
    <scope>IDENTIFICATION</scope>
</reference>
<reference evidence="5" key="2">
    <citation type="journal article" date="2007" name="PLoS Biol.">
        <title>Survey sequencing and comparative analysis of the elephant shark (Callorhinchus milii) genome.</title>
        <authorList>
            <person name="Venkatesh B."/>
            <person name="Kirkness E.F."/>
            <person name="Loh Y.H."/>
            <person name="Halpern A.L."/>
            <person name="Lee A.P."/>
            <person name="Johnson J."/>
            <person name="Dandona N."/>
            <person name="Viswanathan L.D."/>
            <person name="Tay A."/>
            <person name="Venter J.C."/>
            <person name="Strausberg R.L."/>
            <person name="Brenner S."/>
        </authorList>
    </citation>
    <scope>NUCLEOTIDE SEQUENCE [LARGE SCALE GENOMIC DNA]</scope>
</reference>
<dbReference type="PANTHER" id="PTHR47500:SF3">
    <property type="entry name" value="EF-HAND DOMAIN-CONTAINING PROTEIN"/>
    <property type="match status" value="1"/>
</dbReference>
<dbReference type="SUPFAM" id="SSF47473">
    <property type="entry name" value="EF-hand"/>
    <property type="match status" value="1"/>
</dbReference>